<name>A0A369CFX2_9GAMM</name>
<protein>
    <recommendedName>
        <fullName evidence="3">Peptidase YpeB-like protein</fullName>
    </recommendedName>
</protein>
<proteinExistence type="predicted"/>
<dbReference type="EMBL" id="QPJY01000004">
    <property type="protein sequence ID" value="RCX30734.1"/>
    <property type="molecule type" value="Genomic_DNA"/>
</dbReference>
<organism evidence="1 2">
    <name type="scientific">Thioalbus denitrificans</name>
    <dbReference type="NCBI Taxonomy" id="547122"/>
    <lineage>
        <taxon>Bacteria</taxon>
        <taxon>Pseudomonadati</taxon>
        <taxon>Pseudomonadota</taxon>
        <taxon>Gammaproteobacteria</taxon>
        <taxon>Chromatiales</taxon>
        <taxon>Ectothiorhodospiraceae</taxon>
        <taxon>Thioalbus</taxon>
    </lineage>
</organism>
<reference evidence="1 2" key="1">
    <citation type="submission" date="2018-07" db="EMBL/GenBank/DDBJ databases">
        <title>Genomic Encyclopedia of Type Strains, Phase IV (KMG-IV): sequencing the most valuable type-strain genomes for metagenomic binning, comparative biology and taxonomic classification.</title>
        <authorList>
            <person name="Goeker M."/>
        </authorList>
    </citation>
    <scope>NUCLEOTIDE SEQUENCE [LARGE SCALE GENOMIC DNA]</scope>
    <source>
        <strain evidence="1 2">DSM 26407</strain>
    </source>
</reference>
<evidence type="ECO:0008006" key="3">
    <source>
        <dbReference type="Google" id="ProtNLM"/>
    </source>
</evidence>
<dbReference type="Proteomes" id="UP000252707">
    <property type="component" value="Unassembled WGS sequence"/>
</dbReference>
<sequence>MKNSTIRIIALVAVTLALLLLVGVQGLRWFLERADERNLERLAALQVIVDRAEREQGGEVVGSRLDDRAGRPVYELTLRLPDGRLRRLQYDLDSGEPLPAQPPGE</sequence>
<evidence type="ECO:0000313" key="2">
    <source>
        <dbReference type="Proteomes" id="UP000252707"/>
    </source>
</evidence>
<evidence type="ECO:0000313" key="1">
    <source>
        <dbReference type="EMBL" id="RCX30734.1"/>
    </source>
</evidence>
<gene>
    <name evidence="1" type="ORF">DFQ59_104170</name>
</gene>
<dbReference type="AlphaFoldDB" id="A0A369CFX2"/>
<comment type="caution">
    <text evidence="1">The sequence shown here is derived from an EMBL/GenBank/DDBJ whole genome shotgun (WGS) entry which is preliminary data.</text>
</comment>
<keyword evidence="2" id="KW-1185">Reference proteome</keyword>
<accession>A0A369CFX2</accession>